<sequence length="348" mass="38807">MTDLNRRKLLTALVALGGASVLNIPAVYAATNELVITTYGGSWEKFWRDTLIPGFTKETGITPKLDIGLGRVYTANMRAAGKEDPPYGCLMFNEIYAQVLRKEGFFEKLDQSLLPNYQDLYPVATKASDGYGAVGLISPIGIGYRTDMISAPPTSWKDLWENEELKGRLGLYNIVNSAGKMFLMLASKIYGSGIDDLETGFAKLKELGPVYQTDFNMSTAMATGEIAVAPFDFGEIARLREQGLPVDCIIPDEGLMMWDQTFSICANTPAREEAYKYLDFVLGPIGQDLLMREFFVSPVNKTVEVPEDLQKDVPVFGAAMDQFIEWDWELMNSRSEEIARRWNEIFGA</sequence>
<feature type="chain" id="PRO_5047339975" evidence="2">
    <location>
        <begin position="30"/>
        <end position="348"/>
    </location>
</feature>
<organism evidence="3 4">
    <name type="scientific">Thioclava kandeliae</name>
    <dbReference type="NCBI Taxonomy" id="3070818"/>
    <lineage>
        <taxon>Bacteria</taxon>
        <taxon>Pseudomonadati</taxon>
        <taxon>Pseudomonadota</taxon>
        <taxon>Alphaproteobacteria</taxon>
        <taxon>Rhodobacterales</taxon>
        <taxon>Paracoccaceae</taxon>
        <taxon>Thioclava</taxon>
    </lineage>
</organism>
<name>A0ABV1SKN9_9RHOB</name>
<dbReference type="RefSeq" id="WP_349295097.1">
    <property type="nucleotide sequence ID" value="NZ_JAYWLC010000019.1"/>
</dbReference>
<evidence type="ECO:0000256" key="2">
    <source>
        <dbReference type="SAM" id="SignalP"/>
    </source>
</evidence>
<dbReference type="InterPro" id="IPR001188">
    <property type="entry name" value="Sperm_putr-bd"/>
</dbReference>
<dbReference type="Proteomes" id="UP001438953">
    <property type="component" value="Unassembled WGS sequence"/>
</dbReference>
<evidence type="ECO:0000313" key="3">
    <source>
        <dbReference type="EMBL" id="MER5173468.1"/>
    </source>
</evidence>
<evidence type="ECO:0000256" key="1">
    <source>
        <dbReference type="ARBA" id="ARBA00022729"/>
    </source>
</evidence>
<gene>
    <name evidence="3" type="ORF">VSX56_17015</name>
</gene>
<protein>
    <submittedName>
        <fullName evidence="3">ABC transporter substrate-binding protein</fullName>
    </submittedName>
</protein>
<dbReference type="PROSITE" id="PS51318">
    <property type="entry name" value="TAT"/>
    <property type="match status" value="1"/>
</dbReference>
<dbReference type="InterPro" id="IPR006059">
    <property type="entry name" value="SBP"/>
</dbReference>
<dbReference type="SUPFAM" id="SSF53850">
    <property type="entry name" value="Periplasmic binding protein-like II"/>
    <property type="match status" value="1"/>
</dbReference>
<accession>A0ABV1SKN9</accession>
<dbReference type="CDD" id="cd13589">
    <property type="entry name" value="PBP2_polyamine_RpCGA009"/>
    <property type="match status" value="1"/>
</dbReference>
<dbReference type="Pfam" id="PF13416">
    <property type="entry name" value="SBP_bac_8"/>
    <property type="match status" value="1"/>
</dbReference>
<feature type="signal peptide" evidence="2">
    <location>
        <begin position="1"/>
        <end position="29"/>
    </location>
</feature>
<dbReference type="EMBL" id="JAYWLC010000019">
    <property type="protein sequence ID" value="MER5173468.1"/>
    <property type="molecule type" value="Genomic_DNA"/>
</dbReference>
<dbReference type="InterPro" id="IPR006311">
    <property type="entry name" value="TAT_signal"/>
</dbReference>
<dbReference type="PANTHER" id="PTHR30006:SF2">
    <property type="entry name" value="ABC TRANSPORTER SUBSTRATE-BINDING PROTEIN"/>
    <property type="match status" value="1"/>
</dbReference>
<dbReference type="PANTHER" id="PTHR30006">
    <property type="entry name" value="THIAMINE-BINDING PERIPLASMIC PROTEIN-RELATED"/>
    <property type="match status" value="1"/>
</dbReference>
<reference evidence="3 4" key="1">
    <citation type="submission" date="2024-06" db="EMBL/GenBank/DDBJ databases">
        <title>Thioclava kandeliae sp. nov. from a rhizosphere soil sample of Kandelia candel in a mangrove.</title>
        <authorList>
            <person name="Mu T."/>
        </authorList>
    </citation>
    <scope>NUCLEOTIDE SEQUENCE [LARGE SCALE GENOMIC DNA]</scope>
    <source>
        <strain evidence="3 4">CPCC 100088</strain>
    </source>
</reference>
<dbReference type="PRINTS" id="PR00909">
    <property type="entry name" value="SPERMDNBNDNG"/>
</dbReference>
<evidence type="ECO:0000313" key="4">
    <source>
        <dbReference type="Proteomes" id="UP001438953"/>
    </source>
</evidence>
<proteinExistence type="predicted"/>
<dbReference type="Gene3D" id="3.40.190.10">
    <property type="entry name" value="Periplasmic binding protein-like II"/>
    <property type="match status" value="2"/>
</dbReference>
<keyword evidence="4" id="KW-1185">Reference proteome</keyword>
<comment type="caution">
    <text evidence="3">The sequence shown here is derived from an EMBL/GenBank/DDBJ whole genome shotgun (WGS) entry which is preliminary data.</text>
</comment>
<keyword evidence="1 2" id="KW-0732">Signal</keyword>